<dbReference type="HOGENOM" id="CLU_3246454_0_0_9"/>
<accession>U1Y6P3</accession>
<reference evidence="1 2" key="1">
    <citation type="submission" date="2013-08" db="EMBL/GenBank/DDBJ databases">
        <authorList>
            <person name="Weinstock G."/>
            <person name="Sodergren E."/>
            <person name="Wylie T."/>
            <person name="Fulton L."/>
            <person name="Fulton R."/>
            <person name="Fronick C."/>
            <person name="O'Laughlin M."/>
            <person name="Godfrey J."/>
            <person name="Miner T."/>
            <person name="Herter B."/>
            <person name="Appelbaum E."/>
            <person name="Cordes M."/>
            <person name="Lek S."/>
            <person name="Wollam A."/>
            <person name="Pepin K.H."/>
            <person name="Palsikar V.B."/>
            <person name="Mitreva M."/>
            <person name="Wilson R.K."/>
        </authorList>
    </citation>
    <scope>NUCLEOTIDE SEQUENCE [LARGE SCALE GENOMIC DNA]</scope>
    <source>
        <strain evidence="1 2">ATCC 12856</strain>
    </source>
</reference>
<dbReference type="STRING" id="649747.HMPREF0083_04069"/>
<protein>
    <submittedName>
        <fullName evidence="1">Uncharacterized protein</fullName>
    </submittedName>
</protein>
<proteinExistence type="predicted"/>
<name>U1Y6P3_ANEAE</name>
<evidence type="ECO:0000313" key="2">
    <source>
        <dbReference type="Proteomes" id="UP000016511"/>
    </source>
</evidence>
<dbReference type="AlphaFoldDB" id="U1Y6P3"/>
<dbReference type="Proteomes" id="UP000016511">
    <property type="component" value="Unassembled WGS sequence"/>
</dbReference>
<dbReference type="EMBL" id="AWSJ01000246">
    <property type="protein sequence ID" value="ERI07807.1"/>
    <property type="molecule type" value="Genomic_DNA"/>
</dbReference>
<organism evidence="1 2">
    <name type="scientific">Aneurinibacillus aneurinilyticus ATCC 12856</name>
    <dbReference type="NCBI Taxonomy" id="649747"/>
    <lineage>
        <taxon>Bacteria</taxon>
        <taxon>Bacillati</taxon>
        <taxon>Bacillota</taxon>
        <taxon>Bacilli</taxon>
        <taxon>Bacillales</taxon>
        <taxon>Paenibacillaceae</taxon>
        <taxon>Aneurinibacillus group</taxon>
        <taxon>Aneurinibacillus</taxon>
    </lineage>
</organism>
<evidence type="ECO:0000313" key="1">
    <source>
        <dbReference type="EMBL" id="ERI07807.1"/>
    </source>
</evidence>
<gene>
    <name evidence="1" type="ORF">HMPREF0083_04069</name>
</gene>
<sequence>MMDKMIPTQIKFGAVQIKTIHLQGLERTSKNTTSCIEIDEES</sequence>
<keyword evidence="2" id="KW-1185">Reference proteome</keyword>
<comment type="caution">
    <text evidence="1">The sequence shown here is derived from an EMBL/GenBank/DDBJ whole genome shotgun (WGS) entry which is preliminary data.</text>
</comment>